<feature type="transmembrane region" description="Helical" evidence="1">
    <location>
        <begin position="6"/>
        <end position="24"/>
    </location>
</feature>
<feature type="transmembrane region" description="Helical" evidence="1">
    <location>
        <begin position="195"/>
        <end position="214"/>
    </location>
</feature>
<sequence>LKKKLFPLFSFLMFTFYSHLYLYLEQFFFKFQEFFFHQNLFFFILLNILIVQFFFPILIKFFLLFRIFPQFHHLIYFFHIQHIVILEYLQQLQFFFNYFNHYLQPLYQPHSQNQYHILNTLKIKLNYKDFLVLSQQYHVYIFYTSNKIHICQFFHPNFHPLPIPFIQFPIQMHDNPILLKLTQYPVMQNIISPSLLTYFLSLIHYLIGANYYQYYCN</sequence>
<reference evidence="2 3" key="1">
    <citation type="submission" date="2011-07" db="EMBL/GenBank/DDBJ databases">
        <authorList>
            <person name="Coyne R."/>
            <person name="Brami D."/>
            <person name="Johnson J."/>
            <person name="Hostetler J."/>
            <person name="Hannick L."/>
            <person name="Clark T."/>
            <person name="Cassidy-Hanley D."/>
            <person name="Inman J."/>
        </authorList>
    </citation>
    <scope>NUCLEOTIDE SEQUENCE [LARGE SCALE GENOMIC DNA]</scope>
    <source>
        <strain evidence="2 3">G5</strain>
    </source>
</reference>
<dbReference type="InParanoid" id="G0QXS2"/>
<dbReference type="EMBL" id="GL984086">
    <property type="protein sequence ID" value="EGR30009.1"/>
    <property type="molecule type" value="Genomic_DNA"/>
</dbReference>
<dbReference type="Proteomes" id="UP000008983">
    <property type="component" value="Unassembled WGS sequence"/>
</dbReference>
<feature type="transmembrane region" description="Helical" evidence="1">
    <location>
        <begin position="71"/>
        <end position="89"/>
    </location>
</feature>
<evidence type="ECO:0000313" key="3">
    <source>
        <dbReference type="Proteomes" id="UP000008983"/>
    </source>
</evidence>
<protein>
    <recommendedName>
        <fullName evidence="4">Transmembrane protein</fullName>
    </recommendedName>
</protein>
<evidence type="ECO:0000256" key="1">
    <source>
        <dbReference type="SAM" id="Phobius"/>
    </source>
</evidence>
<feature type="non-terminal residue" evidence="2">
    <location>
        <position position="1"/>
    </location>
</feature>
<keyword evidence="1" id="KW-0812">Transmembrane</keyword>
<dbReference type="RefSeq" id="XP_004031245.1">
    <property type="nucleotide sequence ID" value="XM_004031197.1"/>
</dbReference>
<gene>
    <name evidence="2" type="ORF">IMG5_144830</name>
</gene>
<accession>G0QXS2</accession>
<evidence type="ECO:0000313" key="2">
    <source>
        <dbReference type="EMBL" id="EGR30009.1"/>
    </source>
</evidence>
<evidence type="ECO:0008006" key="4">
    <source>
        <dbReference type="Google" id="ProtNLM"/>
    </source>
</evidence>
<keyword evidence="1" id="KW-1133">Transmembrane helix</keyword>
<keyword evidence="1" id="KW-0472">Membrane</keyword>
<proteinExistence type="predicted"/>
<feature type="transmembrane region" description="Helical" evidence="1">
    <location>
        <begin position="40"/>
        <end position="65"/>
    </location>
</feature>
<keyword evidence="3" id="KW-1185">Reference proteome</keyword>
<dbReference type="AlphaFoldDB" id="G0QXS2"/>
<dbReference type="GeneID" id="14906113"/>
<organism evidence="2 3">
    <name type="scientific">Ichthyophthirius multifiliis</name>
    <name type="common">White spot disease agent</name>
    <name type="synonym">Ich</name>
    <dbReference type="NCBI Taxonomy" id="5932"/>
    <lineage>
        <taxon>Eukaryota</taxon>
        <taxon>Sar</taxon>
        <taxon>Alveolata</taxon>
        <taxon>Ciliophora</taxon>
        <taxon>Intramacronucleata</taxon>
        <taxon>Oligohymenophorea</taxon>
        <taxon>Hymenostomatida</taxon>
        <taxon>Ophryoglenina</taxon>
        <taxon>Ichthyophthirius</taxon>
    </lineage>
</organism>
<name>G0QXS2_ICHMU</name>